<evidence type="ECO:0000313" key="2">
    <source>
        <dbReference type="EMBL" id="ODH24418.1"/>
    </source>
</evidence>
<sequence>MDNIHERGLVPYDPNAYDPNAYDPNEVLNATQLHTSTSPGTSHGSESSYTLLTPKNGGQLECQSSRIKQRTELLNQAVNQLMKRFQLACIVGRHLVTLREKQELDRSSVVIDN</sequence>
<evidence type="ECO:0000313" key="3">
    <source>
        <dbReference type="Proteomes" id="UP000242814"/>
    </source>
</evidence>
<comment type="caution">
    <text evidence="2">The sequence shown here is derived from an EMBL/GenBank/DDBJ whole genome shotgun (WGS) entry which is preliminary data.</text>
</comment>
<dbReference type="EMBL" id="LZYO01000232">
    <property type="protein sequence ID" value="ODH24418.1"/>
    <property type="molecule type" value="Genomic_DNA"/>
</dbReference>
<proteinExistence type="predicted"/>
<dbReference type="VEuPathDB" id="FungiDB:PADG_12172"/>
<accession>A0A1D2JAX1</accession>
<protein>
    <submittedName>
        <fullName evidence="2">Uncharacterized protein</fullName>
    </submittedName>
</protein>
<feature type="compositionally biased region" description="Low complexity" evidence="1">
    <location>
        <begin position="34"/>
        <end position="48"/>
    </location>
</feature>
<dbReference type="Proteomes" id="UP000242814">
    <property type="component" value="Unassembled WGS sequence"/>
</dbReference>
<feature type="region of interest" description="Disordered" evidence="1">
    <location>
        <begin position="1"/>
        <end position="57"/>
    </location>
</feature>
<name>A0A1D2JAX1_PARBR</name>
<organism evidence="2 3">
    <name type="scientific">Paracoccidioides brasiliensis</name>
    <dbReference type="NCBI Taxonomy" id="121759"/>
    <lineage>
        <taxon>Eukaryota</taxon>
        <taxon>Fungi</taxon>
        <taxon>Dikarya</taxon>
        <taxon>Ascomycota</taxon>
        <taxon>Pezizomycotina</taxon>
        <taxon>Eurotiomycetes</taxon>
        <taxon>Eurotiomycetidae</taxon>
        <taxon>Onygenales</taxon>
        <taxon>Ajellomycetaceae</taxon>
        <taxon>Paracoccidioides</taxon>
    </lineage>
</organism>
<evidence type="ECO:0000256" key="1">
    <source>
        <dbReference type="SAM" id="MobiDB-lite"/>
    </source>
</evidence>
<gene>
    <name evidence="2" type="ORF">ACO22_05314</name>
</gene>
<reference evidence="2 3" key="1">
    <citation type="submission" date="2016-06" db="EMBL/GenBank/DDBJ databases">
        <authorList>
            <person name="Kjaerup R.B."/>
            <person name="Dalgaard T.S."/>
            <person name="Juul-Madsen H.R."/>
        </authorList>
    </citation>
    <scope>NUCLEOTIDE SEQUENCE [LARGE SCALE GENOMIC DNA]</scope>
    <source>
        <strain evidence="2 3">Pb300</strain>
    </source>
</reference>
<dbReference type="AlphaFoldDB" id="A0A1D2JAX1"/>